<keyword evidence="2" id="KW-1133">Transmembrane helix</keyword>
<organism evidence="3 4">
    <name type="scientific">Actinoplanes philippinensis</name>
    <dbReference type="NCBI Taxonomy" id="35752"/>
    <lineage>
        <taxon>Bacteria</taxon>
        <taxon>Bacillati</taxon>
        <taxon>Actinomycetota</taxon>
        <taxon>Actinomycetes</taxon>
        <taxon>Micromonosporales</taxon>
        <taxon>Micromonosporaceae</taxon>
        <taxon>Actinoplanes</taxon>
    </lineage>
</organism>
<dbReference type="STRING" id="35752.SAMN05421541_10465"/>
<evidence type="ECO:0000256" key="2">
    <source>
        <dbReference type="SAM" id="Phobius"/>
    </source>
</evidence>
<keyword evidence="4" id="KW-1185">Reference proteome</keyword>
<reference evidence="3 4" key="1">
    <citation type="submission" date="2016-10" db="EMBL/GenBank/DDBJ databases">
        <authorList>
            <person name="de Groot N.N."/>
        </authorList>
    </citation>
    <scope>NUCLEOTIDE SEQUENCE [LARGE SCALE GENOMIC DNA]</scope>
    <source>
        <strain evidence="3 4">DSM 43019</strain>
    </source>
</reference>
<feature type="transmembrane region" description="Helical" evidence="2">
    <location>
        <begin position="131"/>
        <end position="153"/>
    </location>
</feature>
<evidence type="ECO:0000313" key="4">
    <source>
        <dbReference type="Proteomes" id="UP000199645"/>
    </source>
</evidence>
<feature type="compositionally biased region" description="Polar residues" evidence="1">
    <location>
        <begin position="24"/>
        <end position="34"/>
    </location>
</feature>
<dbReference type="EMBL" id="FONV01000004">
    <property type="protein sequence ID" value="SFE85640.1"/>
    <property type="molecule type" value="Genomic_DNA"/>
</dbReference>
<dbReference type="Proteomes" id="UP000199645">
    <property type="component" value="Unassembled WGS sequence"/>
</dbReference>
<feature type="transmembrane region" description="Helical" evidence="2">
    <location>
        <begin position="70"/>
        <end position="89"/>
    </location>
</feature>
<evidence type="ECO:0000313" key="3">
    <source>
        <dbReference type="EMBL" id="SFE85640.1"/>
    </source>
</evidence>
<gene>
    <name evidence="3" type="ORF">SAMN05421541_10465</name>
</gene>
<proteinExistence type="predicted"/>
<name>A0A1I2E067_9ACTN</name>
<accession>A0A1I2E067</accession>
<protein>
    <submittedName>
        <fullName evidence="3">Uncharacterized protein</fullName>
    </submittedName>
</protein>
<feature type="region of interest" description="Disordered" evidence="1">
    <location>
        <begin position="1"/>
        <end position="34"/>
    </location>
</feature>
<feature type="transmembrane region" description="Helical" evidence="2">
    <location>
        <begin position="101"/>
        <end position="119"/>
    </location>
</feature>
<keyword evidence="2" id="KW-0812">Transmembrane</keyword>
<evidence type="ECO:0000256" key="1">
    <source>
        <dbReference type="SAM" id="MobiDB-lite"/>
    </source>
</evidence>
<dbReference type="AlphaFoldDB" id="A0A1I2E067"/>
<keyword evidence="2" id="KW-0472">Membrane</keyword>
<sequence length="175" mass="18724">MTCGPPGRLSGAEERPHQMPQVESPPSGNTRRPVSSTNGIERIIYAVPTLHRLGASRKPRAGRSRMISTLFQPLPLTVGGLVLVAFAVALRRRTRRASYSLLLPAAVLFLAALDDWYVTTHEPEANIRVDVALLLALMLITTLAGIICTVVFAGTSRPSAGTGPQSPLPHETAAQ</sequence>